<keyword evidence="3" id="KW-1185">Reference proteome</keyword>
<evidence type="ECO:0000259" key="1">
    <source>
        <dbReference type="Pfam" id="PF07833"/>
    </source>
</evidence>
<evidence type="ECO:0000313" key="3">
    <source>
        <dbReference type="Proteomes" id="UP000271374"/>
    </source>
</evidence>
<dbReference type="Proteomes" id="UP000271374">
    <property type="component" value="Unassembled WGS sequence"/>
</dbReference>
<name>A0A431WA93_9BACI</name>
<protein>
    <recommendedName>
        <fullName evidence="1">Copper amine oxidase-like N-terminal domain-containing protein</fullName>
    </recommendedName>
</protein>
<dbReference type="EMBL" id="RXNT01000006">
    <property type="protein sequence ID" value="RTR32434.1"/>
    <property type="molecule type" value="Genomic_DNA"/>
</dbReference>
<comment type="caution">
    <text evidence="2">The sequence shown here is derived from an EMBL/GenBank/DDBJ whole genome shotgun (WGS) entry which is preliminary data.</text>
</comment>
<organism evidence="2 3">
    <name type="scientific">Bacillus yapensis</name>
    <dbReference type="NCBI Taxonomy" id="2492960"/>
    <lineage>
        <taxon>Bacteria</taxon>
        <taxon>Bacillati</taxon>
        <taxon>Bacillota</taxon>
        <taxon>Bacilli</taxon>
        <taxon>Bacillales</taxon>
        <taxon>Bacillaceae</taxon>
        <taxon>Bacillus</taxon>
    </lineage>
</organism>
<dbReference type="InterPro" id="IPR036582">
    <property type="entry name" value="Mao_N_sf"/>
</dbReference>
<dbReference type="SUPFAM" id="SSF55383">
    <property type="entry name" value="Copper amine oxidase, domain N"/>
    <property type="match status" value="1"/>
</dbReference>
<dbReference type="AlphaFoldDB" id="A0A431WA93"/>
<dbReference type="Pfam" id="PF07833">
    <property type="entry name" value="Cu_amine_oxidN1"/>
    <property type="match status" value="1"/>
</dbReference>
<sequence>MTMWRISFTLLIVLCSVIGGMLFWQWHVYSDYDQPKNELEKAEQELTVESKGNQLIITQRIEGLKSGKEYRISFPEAITSWSCEKADGEICESVDENPSSFVAENHSLILRYQIELKETNAFLLNDWMGQLPDVEIAHSTIKVVDSARREGSWVAGFPLKGFNKLELIDYYVFAGEGARGSLYWQSEPLTKIMDQNGLQFFAQENKDKQDYPFESLKQIPNLSGISVIFTSHFQETNGIGLMVANPDIKNELLERKIVYNYFLGKAPTLPIEERWLIDALTSLFLAQQSNVPKGNELISELNSVLAKEEIVNFLNAVIREDSITPEKLDELIETIKEKHTHFFTLNKNEDTKLVPLYFNDARKVVLQEKIQEDIEVLLVNDEKLLPFIDTMSALGFEAKALADQEMILLNKGNNNYRFYISQNIFLYNEADFGLLENPLQMINGTVYIKVHLLPEIFKANIEETENEIKISLDF</sequence>
<evidence type="ECO:0000313" key="2">
    <source>
        <dbReference type="EMBL" id="RTR32434.1"/>
    </source>
</evidence>
<feature type="domain" description="Copper amine oxidase-like N-terminal" evidence="1">
    <location>
        <begin position="367"/>
        <end position="470"/>
    </location>
</feature>
<reference evidence="2 3" key="1">
    <citation type="submission" date="2018-12" db="EMBL/GenBank/DDBJ databases">
        <title>Bacillus yapensis draft genome sequence.</title>
        <authorList>
            <person name="Yu L."/>
            <person name="Xu X."/>
            <person name="Tang X."/>
        </authorList>
    </citation>
    <scope>NUCLEOTIDE SEQUENCE [LARGE SCALE GENOMIC DNA]</scope>
    <source>
        <strain evidence="2 3">XXST-01</strain>
    </source>
</reference>
<gene>
    <name evidence="2" type="ORF">EKG37_09735</name>
</gene>
<dbReference type="OrthoDB" id="2431422at2"/>
<dbReference type="InterPro" id="IPR012854">
    <property type="entry name" value="Cu_amine_oxidase-like_N"/>
</dbReference>
<accession>A0A431WA93</accession>
<proteinExistence type="predicted"/>